<dbReference type="EMBL" id="AP012557">
    <property type="protein sequence ID" value="BAN09713.1"/>
    <property type="molecule type" value="Genomic_DNA"/>
</dbReference>
<accession>M5ALL9</accession>
<organism evidence="1">
    <name type="scientific">Rhizobium loti</name>
    <name type="common">Mesorhizobium loti</name>
    <dbReference type="NCBI Taxonomy" id="381"/>
    <lineage>
        <taxon>Bacteria</taxon>
        <taxon>Pseudomonadati</taxon>
        <taxon>Pseudomonadota</taxon>
        <taxon>Alphaproteobacteria</taxon>
        <taxon>Hyphomicrobiales</taxon>
        <taxon>Phyllobacteriaceae</taxon>
        <taxon>Mesorhizobium</taxon>
    </lineage>
</organism>
<sequence length="73" mass="8255">MRRVIQRIANRFDRVHFCYEAGPTGYGLYRLIRSLGHECTVVAPSLMPRKTAIAWRQTAGMPSDWLGCCALAN</sequence>
<protein>
    <submittedName>
        <fullName evidence="1">Probable transposase</fullName>
    </submittedName>
</protein>
<proteinExistence type="predicted"/>
<reference evidence="1" key="1">
    <citation type="submission" date="2012-10" db="EMBL/GenBank/DDBJ databases">
        <authorList>
            <person name="Maita H."/>
            <person name="Sato S."/>
        </authorList>
    </citation>
    <scope>NUCLEOTIDE SEQUENCE</scope>
    <source>
        <strain evidence="1">NZP2037</strain>
    </source>
</reference>
<dbReference type="AlphaFoldDB" id="M5ALL9"/>
<reference evidence="1" key="2">
    <citation type="journal article" date="2013" name="Microbes Environ.">
        <title>Commonalities and Differences among Symbiosis Islands of Three Mesorhizobium loti Strains.</title>
        <authorList>
            <person name="Kasai-Maita H."/>
            <person name="Hirakawa H."/>
            <person name="Nakamura Y."/>
            <person name="Kaneko T."/>
            <person name="Miki K."/>
            <person name="Maruya J."/>
            <person name="Okazaki S."/>
            <person name="Tabata S."/>
            <person name="Saeki K."/>
            <person name="Sato S."/>
        </authorList>
    </citation>
    <scope>NUCLEOTIDE SEQUENCE</scope>
    <source>
        <strain evidence="1">NZP2037</strain>
    </source>
</reference>
<evidence type="ECO:0000313" key="1">
    <source>
        <dbReference type="EMBL" id="BAN09713.1"/>
    </source>
</evidence>
<name>M5ALL9_RHILI</name>